<proteinExistence type="predicted"/>
<keyword evidence="1" id="KW-1133">Transmembrane helix</keyword>
<reference evidence="2" key="1">
    <citation type="submission" date="2014-09" db="EMBL/GenBank/DDBJ databases">
        <authorList>
            <person name="Magalhaes I.L.F."/>
            <person name="Oliveira U."/>
            <person name="Santos F.R."/>
            <person name="Vidigal T.H.D.A."/>
            <person name="Brescovit A.D."/>
            <person name="Santos A.J."/>
        </authorList>
    </citation>
    <scope>NUCLEOTIDE SEQUENCE</scope>
    <source>
        <tissue evidence="2">Shoot tissue taken approximately 20 cm above the soil surface</tissue>
    </source>
</reference>
<dbReference type="EMBL" id="GBRH01191608">
    <property type="protein sequence ID" value="JAE06288.1"/>
    <property type="molecule type" value="Transcribed_RNA"/>
</dbReference>
<evidence type="ECO:0000256" key="1">
    <source>
        <dbReference type="SAM" id="Phobius"/>
    </source>
</evidence>
<accession>A0A0A9FDE4</accession>
<dbReference type="AlphaFoldDB" id="A0A0A9FDE4"/>
<reference evidence="2" key="2">
    <citation type="journal article" date="2015" name="Data Brief">
        <title>Shoot transcriptome of the giant reed, Arundo donax.</title>
        <authorList>
            <person name="Barrero R.A."/>
            <person name="Guerrero F.D."/>
            <person name="Moolhuijzen P."/>
            <person name="Goolsby J.A."/>
            <person name="Tidwell J."/>
            <person name="Bellgard S.E."/>
            <person name="Bellgard M.I."/>
        </authorList>
    </citation>
    <scope>NUCLEOTIDE SEQUENCE</scope>
    <source>
        <tissue evidence="2">Shoot tissue taken approximately 20 cm above the soil surface</tissue>
    </source>
</reference>
<evidence type="ECO:0000313" key="2">
    <source>
        <dbReference type="EMBL" id="JAE06288.1"/>
    </source>
</evidence>
<feature type="transmembrane region" description="Helical" evidence="1">
    <location>
        <begin position="12"/>
        <end position="37"/>
    </location>
</feature>
<name>A0A0A9FDE4_ARUDO</name>
<organism evidence="2">
    <name type="scientific">Arundo donax</name>
    <name type="common">Giant reed</name>
    <name type="synonym">Donax arundinaceus</name>
    <dbReference type="NCBI Taxonomy" id="35708"/>
    <lineage>
        <taxon>Eukaryota</taxon>
        <taxon>Viridiplantae</taxon>
        <taxon>Streptophyta</taxon>
        <taxon>Embryophyta</taxon>
        <taxon>Tracheophyta</taxon>
        <taxon>Spermatophyta</taxon>
        <taxon>Magnoliopsida</taxon>
        <taxon>Liliopsida</taxon>
        <taxon>Poales</taxon>
        <taxon>Poaceae</taxon>
        <taxon>PACMAD clade</taxon>
        <taxon>Arundinoideae</taxon>
        <taxon>Arundineae</taxon>
        <taxon>Arundo</taxon>
    </lineage>
</organism>
<protein>
    <submittedName>
        <fullName evidence="2">Uncharacterized protein</fullName>
    </submittedName>
</protein>
<keyword evidence="1" id="KW-0472">Membrane</keyword>
<keyword evidence="1" id="KW-0812">Transmembrane</keyword>
<sequence length="46" mass="5247">MNHFIEVCGLTFSALIRVAASMSLLRFFLILVLAVAIRKVLMNFYL</sequence>